<reference evidence="4" key="1">
    <citation type="journal article" date="2019" name="Int. J. Syst. Evol. Microbiol.">
        <title>The Global Catalogue of Microorganisms (GCM) 10K type strain sequencing project: providing services to taxonomists for standard genome sequencing and annotation.</title>
        <authorList>
            <consortium name="The Broad Institute Genomics Platform"/>
            <consortium name="The Broad Institute Genome Sequencing Center for Infectious Disease"/>
            <person name="Wu L."/>
            <person name="Ma J."/>
        </authorList>
    </citation>
    <scope>NUCLEOTIDE SEQUENCE [LARGE SCALE GENOMIC DNA]</scope>
    <source>
        <strain evidence="4">NBRC 108730</strain>
    </source>
</reference>
<comment type="caution">
    <text evidence="3">The sequence shown here is derived from an EMBL/GenBank/DDBJ whole genome shotgun (WGS) entry which is preliminary data.</text>
</comment>
<sequence length="296" mass="31825">MPRLRVMSVTVSLDGFMAGPDQSLEHPMGVNGHSTFGWAFGTTWFGAEQPGDPVDERWAAQGWQGFGATIMGRNMFGPVRGPWGDSDWRGWWGDEPPYHHPVFVLTHHAHDPIEMQGGTTFHFVTDGIESALAQAMDAAGGLDVRLGGGASAIRQYLRAGLVDDAHLAIAPVLLGRGERLLDFADGLPGYSCTEPRVVGAGRPRAPVALGGHRRGLTLVEGAHRRRDEQRPGEGGADRRDDRAGVVHGEPDREQQQQAGRAVPQRRAVVVGALQRPRAPGSTAASAPARRTPRRTG</sequence>
<accession>A0ABQ6JJD8</accession>
<gene>
    <name evidence="3" type="ORF">GCM10025868_21850</name>
</gene>
<protein>
    <recommendedName>
        <fullName evidence="2">Bacterial bifunctional deaminase-reductase C-terminal domain-containing protein</fullName>
    </recommendedName>
</protein>
<dbReference type="InterPro" id="IPR024072">
    <property type="entry name" value="DHFR-like_dom_sf"/>
</dbReference>
<dbReference type="EMBL" id="BSUZ01000001">
    <property type="protein sequence ID" value="GMA86935.1"/>
    <property type="molecule type" value="Genomic_DNA"/>
</dbReference>
<feature type="domain" description="Bacterial bifunctional deaminase-reductase C-terminal" evidence="2">
    <location>
        <begin position="7"/>
        <end position="182"/>
    </location>
</feature>
<dbReference type="InterPro" id="IPR002734">
    <property type="entry name" value="RibDG_C"/>
</dbReference>
<dbReference type="SUPFAM" id="SSF53597">
    <property type="entry name" value="Dihydrofolate reductase-like"/>
    <property type="match status" value="1"/>
</dbReference>
<dbReference type="Gene3D" id="3.40.430.10">
    <property type="entry name" value="Dihydrofolate Reductase, subunit A"/>
    <property type="match status" value="1"/>
</dbReference>
<evidence type="ECO:0000313" key="3">
    <source>
        <dbReference type="EMBL" id="GMA86935.1"/>
    </source>
</evidence>
<dbReference type="PANTHER" id="PTHR38011:SF12">
    <property type="entry name" value="BIFUNCTIONAL DEAMINASE-REDUCTASE DOMAIN PROTEIN"/>
    <property type="match status" value="1"/>
</dbReference>
<name>A0ABQ6JJD8_9ACTN</name>
<dbReference type="Proteomes" id="UP001157017">
    <property type="component" value="Unassembled WGS sequence"/>
</dbReference>
<feature type="region of interest" description="Disordered" evidence="1">
    <location>
        <begin position="203"/>
        <end position="296"/>
    </location>
</feature>
<evidence type="ECO:0000259" key="2">
    <source>
        <dbReference type="Pfam" id="PF01872"/>
    </source>
</evidence>
<organism evidence="3 4">
    <name type="scientific">Angustibacter aerolatus</name>
    <dbReference type="NCBI Taxonomy" id="1162965"/>
    <lineage>
        <taxon>Bacteria</taxon>
        <taxon>Bacillati</taxon>
        <taxon>Actinomycetota</taxon>
        <taxon>Actinomycetes</taxon>
        <taxon>Kineosporiales</taxon>
        <taxon>Kineosporiaceae</taxon>
    </lineage>
</organism>
<feature type="compositionally biased region" description="Low complexity" evidence="1">
    <location>
        <begin position="275"/>
        <end position="289"/>
    </location>
</feature>
<keyword evidence="4" id="KW-1185">Reference proteome</keyword>
<evidence type="ECO:0000256" key="1">
    <source>
        <dbReference type="SAM" id="MobiDB-lite"/>
    </source>
</evidence>
<proteinExistence type="predicted"/>
<dbReference type="InterPro" id="IPR050765">
    <property type="entry name" value="Riboflavin_Biosynth_HTPR"/>
</dbReference>
<dbReference type="PANTHER" id="PTHR38011">
    <property type="entry name" value="DIHYDROFOLATE REDUCTASE FAMILY PROTEIN (AFU_ORTHOLOGUE AFUA_8G06820)"/>
    <property type="match status" value="1"/>
</dbReference>
<evidence type="ECO:0000313" key="4">
    <source>
        <dbReference type="Proteomes" id="UP001157017"/>
    </source>
</evidence>
<dbReference type="Pfam" id="PF01872">
    <property type="entry name" value="RibD_C"/>
    <property type="match status" value="1"/>
</dbReference>
<feature type="compositionally biased region" description="Basic and acidic residues" evidence="1">
    <location>
        <begin position="221"/>
        <end position="254"/>
    </location>
</feature>